<dbReference type="STRING" id="43700.ENSMALP00000003967"/>
<dbReference type="PANTHER" id="PTHR22803">
    <property type="entry name" value="MANNOSE, PHOSPHOLIPASE, LECTIN RECEPTOR RELATED"/>
    <property type="match status" value="1"/>
</dbReference>
<protein>
    <recommendedName>
        <fullName evidence="1">C-type lectin domain-containing protein</fullName>
    </recommendedName>
</protein>
<evidence type="ECO:0000313" key="2">
    <source>
        <dbReference type="Ensembl" id="ENSMALP00000003967.1"/>
    </source>
</evidence>
<sequence>MTTGIFAGLWDVISCSNKEKYICKKLAEGAATTTAPPTTLALSCASGWTPAAQRNICYKNWQDARTYCINQGGNLVSIASETEQGEQQVANMLGYSEDLWIGMNDVNWEMHFVWTDGKGISYTNWAKGHPPKNNYGCVYIDVDRTWKTAPCTNNYYSLCKRSPGETVPLLVLQTS</sequence>
<dbReference type="InterPro" id="IPR016187">
    <property type="entry name" value="CTDL_fold"/>
</dbReference>
<dbReference type="CDD" id="cd00037">
    <property type="entry name" value="CLECT"/>
    <property type="match status" value="1"/>
</dbReference>
<name>A0A3Q3IHG7_MONAL</name>
<dbReference type="Proteomes" id="UP000261600">
    <property type="component" value="Unplaced"/>
</dbReference>
<dbReference type="InterPro" id="IPR016186">
    <property type="entry name" value="C-type_lectin-like/link_sf"/>
</dbReference>
<proteinExistence type="predicted"/>
<feature type="domain" description="C-type lectin" evidence="1">
    <location>
        <begin position="59"/>
        <end position="160"/>
    </location>
</feature>
<dbReference type="PROSITE" id="PS50041">
    <property type="entry name" value="C_TYPE_LECTIN_2"/>
    <property type="match status" value="1"/>
</dbReference>
<dbReference type="InterPro" id="IPR001304">
    <property type="entry name" value="C-type_lectin-like"/>
</dbReference>
<accession>A0A3Q3IHG7</accession>
<dbReference type="SMART" id="SM00034">
    <property type="entry name" value="CLECT"/>
    <property type="match status" value="1"/>
</dbReference>
<dbReference type="SUPFAM" id="SSF56436">
    <property type="entry name" value="C-type lectin-like"/>
    <property type="match status" value="1"/>
</dbReference>
<dbReference type="Ensembl" id="ENSMALT00000004068.1">
    <property type="protein sequence ID" value="ENSMALP00000003967.1"/>
    <property type="gene ID" value="ENSMALG00000002911.1"/>
</dbReference>
<dbReference type="InterPro" id="IPR050111">
    <property type="entry name" value="C-type_lectin/snaclec_domain"/>
</dbReference>
<evidence type="ECO:0000313" key="3">
    <source>
        <dbReference type="Proteomes" id="UP000261600"/>
    </source>
</evidence>
<organism evidence="2 3">
    <name type="scientific">Monopterus albus</name>
    <name type="common">Swamp eel</name>
    <dbReference type="NCBI Taxonomy" id="43700"/>
    <lineage>
        <taxon>Eukaryota</taxon>
        <taxon>Metazoa</taxon>
        <taxon>Chordata</taxon>
        <taxon>Craniata</taxon>
        <taxon>Vertebrata</taxon>
        <taxon>Euteleostomi</taxon>
        <taxon>Actinopterygii</taxon>
        <taxon>Neopterygii</taxon>
        <taxon>Teleostei</taxon>
        <taxon>Neoteleostei</taxon>
        <taxon>Acanthomorphata</taxon>
        <taxon>Anabantaria</taxon>
        <taxon>Synbranchiformes</taxon>
        <taxon>Synbranchidae</taxon>
        <taxon>Monopterus</taxon>
    </lineage>
</organism>
<dbReference type="AlphaFoldDB" id="A0A3Q3IHG7"/>
<keyword evidence="3" id="KW-1185">Reference proteome</keyword>
<dbReference type="Pfam" id="PF00059">
    <property type="entry name" value="Lectin_C"/>
    <property type="match status" value="1"/>
</dbReference>
<dbReference type="Gene3D" id="3.10.100.10">
    <property type="entry name" value="Mannose-Binding Protein A, subunit A"/>
    <property type="match status" value="1"/>
</dbReference>
<evidence type="ECO:0000259" key="1">
    <source>
        <dbReference type="PROSITE" id="PS50041"/>
    </source>
</evidence>
<reference evidence="2" key="2">
    <citation type="submission" date="2025-09" db="UniProtKB">
        <authorList>
            <consortium name="Ensembl"/>
        </authorList>
    </citation>
    <scope>IDENTIFICATION</scope>
</reference>
<reference evidence="2" key="1">
    <citation type="submission" date="2025-08" db="UniProtKB">
        <authorList>
            <consortium name="Ensembl"/>
        </authorList>
    </citation>
    <scope>IDENTIFICATION</scope>
</reference>